<reference evidence="2" key="1">
    <citation type="journal article" date="2020" name="Plant J.">
        <title>Transposons played a major role in the diversification between the closely related almond and peach genomes: results from the almond genome sequence.</title>
        <authorList>
            <person name="Alioto T."/>
            <person name="Alexiou K.G."/>
            <person name="Bardil A."/>
            <person name="Barteri F."/>
            <person name="Castanera R."/>
            <person name="Cruz F."/>
            <person name="Dhingra A."/>
            <person name="Duval H."/>
            <person name="Fernandez I Marti A."/>
            <person name="Frias L."/>
            <person name="Galan B."/>
            <person name="Garcia J.L."/>
            <person name="Howad W."/>
            <person name="Gomez-Garrido J."/>
            <person name="Gut M."/>
            <person name="Julca I."/>
            <person name="Morata J."/>
            <person name="Puigdomenech P."/>
            <person name="Ribeca P."/>
            <person name="Rubio Cabetas M.J."/>
            <person name="Vlasova A."/>
            <person name="Wirthensohn M."/>
            <person name="Garcia-Mas J."/>
            <person name="Gabaldon T."/>
            <person name="Casacuberta J.M."/>
            <person name="Arus P."/>
        </authorList>
    </citation>
    <scope>NUCLEOTIDE SEQUENCE [LARGE SCALE GENOMIC DNA]</scope>
    <source>
        <strain evidence="2">cv. Texas</strain>
    </source>
</reference>
<evidence type="ECO:0000313" key="1">
    <source>
        <dbReference type="EMBL" id="VVA22159.1"/>
    </source>
</evidence>
<organism evidence="1 2">
    <name type="scientific">Prunus dulcis</name>
    <name type="common">Almond</name>
    <name type="synonym">Amygdalus dulcis</name>
    <dbReference type="NCBI Taxonomy" id="3755"/>
    <lineage>
        <taxon>Eukaryota</taxon>
        <taxon>Viridiplantae</taxon>
        <taxon>Streptophyta</taxon>
        <taxon>Embryophyta</taxon>
        <taxon>Tracheophyta</taxon>
        <taxon>Spermatophyta</taxon>
        <taxon>Magnoliopsida</taxon>
        <taxon>eudicotyledons</taxon>
        <taxon>Gunneridae</taxon>
        <taxon>Pentapetalae</taxon>
        <taxon>rosids</taxon>
        <taxon>fabids</taxon>
        <taxon>Rosales</taxon>
        <taxon>Rosaceae</taxon>
        <taxon>Amygdaloideae</taxon>
        <taxon>Amygdaleae</taxon>
        <taxon>Prunus</taxon>
    </lineage>
</organism>
<dbReference type="Gramene" id="VVA22159">
    <property type="protein sequence ID" value="VVA22159"/>
    <property type="gene ID" value="Prudul26B027332"/>
</dbReference>
<dbReference type="EMBL" id="CABIKO010000058">
    <property type="protein sequence ID" value="VVA22159.1"/>
    <property type="molecule type" value="Genomic_DNA"/>
</dbReference>
<sequence>MASLFPFFLDLNLASPTQTLGQGPALVCIPYVASSRGPVTVNDSLLLDNDVAIGVARSLVTPRDVRMFGTRDDNRVVSDVMALSMQSAASVASVGHHFIVKSHEIGGVGLSADVFDWWRR</sequence>
<dbReference type="AlphaFoldDB" id="A0A5E4F4X5"/>
<dbReference type="InParanoid" id="A0A5E4F4X5"/>
<proteinExistence type="predicted"/>
<name>A0A5E4F4X5_PRUDU</name>
<dbReference type="Proteomes" id="UP000327085">
    <property type="component" value="Chromosome 4"/>
</dbReference>
<evidence type="ECO:0000313" key="2">
    <source>
        <dbReference type="Proteomes" id="UP000327085"/>
    </source>
</evidence>
<gene>
    <name evidence="1" type="ORF">ALMOND_2B027332</name>
</gene>
<protein>
    <submittedName>
        <fullName evidence="1">PREDICTED: LOC109946288</fullName>
    </submittedName>
</protein>
<accession>A0A5E4F4X5</accession>